<name>A0ABC8V572_9AQUA</name>
<keyword evidence="1" id="KW-1133">Transmembrane helix</keyword>
<proteinExistence type="predicted"/>
<dbReference type="AlphaFoldDB" id="A0ABC8V572"/>
<evidence type="ECO:0008006" key="4">
    <source>
        <dbReference type="Google" id="ProtNLM"/>
    </source>
</evidence>
<evidence type="ECO:0000313" key="3">
    <source>
        <dbReference type="Proteomes" id="UP001642360"/>
    </source>
</evidence>
<feature type="transmembrane region" description="Helical" evidence="1">
    <location>
        <begin position="74"/>
        <end position="93"/>
    </location>
</feature>
<organism evidence="2 3">
    <name type="scientific">Ilex paraguariensis</name>
    <name type="common">yerba mate</name>
    <dbReference type="NCBI Taxonomy" id="185542"/>
    <lineage>
        <taxon>Eukaryota</taxon>
        <taxon>Viridiplantae</taxon>
        <taxon>Streptophyta</taxon>
        <taxon>Embryophyta</taxon>
        <taxon>Tracheophyta</taxon>
        <taxon>Spermatophyta</taxon>
        <taxon>Magnoliopsida</taxon>
        <taxon>eudicotyledons</taxon>
        <taxon>Gunneridae</taxon>
        <taxon>Pentapetalae</taxon>
        <taxon>asterids</taxon>
        <taxon>campanulids</taxon>
        <taxon>Aquifoliales</taxon>
        <taxon>Aquifoliaceae</taxon>
        <taxon>Ilex</taxon>
    </lineage>
</organism>
<gene>
    <name evidence="2" type="ORF">ILEXP_LOCUS59188</name>
</gene>
<sequence length="209" mass="24177">MDSAMEIELLQLLQVPNPDSKLSVDMVNKRIKTSWKFWILLDEISGILQNFSFQIQHSYREGFQANKKFKKKNLIWMTDWLWSLLFVMHSGFLDGRSDSKNWLNFYISSVVVSSNLLEILFFPQKAFRCLDEGGGSVSSLLILAFIFVWFLIRASMDGFCKKAGYSSSSHVSRLLGFLAWFSNAGYSSSVDFLLDTRKIINLRKRILTR</sequence>
<dbReference type="EMBL" id="CAUOFW020010501">
    <property type="protein sequence ID" value="CAK9188506.1"/>
    <property type="molecule type" value="Genomic_DNA"/>
</dbReference>
<feature type="transmembrane region" description="Helical" evidence="1">
    <location>
        <begin position="134"/>
        <end position="154"/>
    </location>
</feature>
<accession>A0ABC8V572</accession>
<feature type="transmembrane region" description="Helical" evidence="1">
    <location>
        <begin position="174"/>
        <end position="194"/>
    </location>
</feature>
<comment type="caution">
    <text evidence="2">The sequence shown here is derived from an EMBL/GenBank/DDBJ whole genome shotgun (WGS) entry which is preliminary data.</text>
</comment>
<dbReference type="Proteomes" id="UP001642360">
    <property type="component" value="Unassembled WGS sequence"/>
</dbReference>
<keyword evidence="1" id="KW-0472">Membrane</keyword>
<reference evidence="2 3" key="1">
    <citation type="submission" date="2024-02" db="EMBL/GenBank/DDBJ databases">
        <authorList>
            <person name="Vignale AGUSTIN F."/>
            <person name="Sosa J E."/>
            <person name="Modenutti C."/>
        </authorList>
    </citation>
    <scope>NUCLEOTIDE SEQUENCE [LARGE SCALE GENOMIC DNA]</scope>
</reference>
<evidence type="ECO:0000313" key="2">
    <source>
        <dbReference type="EMBL" id="CAK9188506.1"/>
    </source>
</evidence>
<protein>
    <recommendedName>
        <fullName evidence="4">Transmembrane protein</fullName>
    </recommendedName>
</protein>
<evidence type="ECO:0000256" key="1">
    <source>
        <dbReference type="SAM" id="Phobius"/>
    </source>
</evidence>
<feature type="transmembrane region" description="Helical" evidence="1">
    <location>
        <begin position="105"/>
        <end position="122"/>
    </location>
</feature>
<keyword evidence="1" id="KW-0812">Transmembrane</keyword>
<keyword evidence="3" id="KW-1185">Reference proteome</keyword>